<organism evidence="2 3">
    <name type="scientific">Mycobacterium europaeum</name>
    <dbReference type="NCBI Taxonomy" id="761804"/>
    <lineage>
        <taxon>Bacteria</taxon>
        <taxon>Bacillati</taxon>
        <taxon>Actinomycetota</taxon>
        <taxon>Actinomycetes</taxon>
        <taxon>Mycobacteriales</taxon>
        <taxon>Mycobacteriaceae</taxon>
        <taxon>Mycobacterium</taxon>
        <taxon>Mycobacterium simiae complex</taxon>
    </lineage>
</organism>
<protein>
    <submittedName>
        <fullName evidence="2">Putative aminoglycoside phosphotransferase</fullName>
    </submittedName>
</protein>
<dbReference type="GO" id="GO:0016740">
    <property type="term" value="F:transferase activity"/>
    <property type="evidence" value="ECO:0007669"/>
    <property type="project" value="UniProtKB-KW"/>
</dbReference>
<dbReference type="Proteomes" id="UP000199601">
    <property type="component" value="Unassembled WGS sequence"/>
</dbReference>
<dbReference type="InterPro" id="IPR011009">
    <property type="entry name" value="Kinase-like_dom_sf"/>
</dbReference>
<dbReference type="SUPFAM" id="SSF56112">
    <property type="entry name" value="Protein kinase-like (PK-like)"/>
    <property type="match status" value="1"/>
</dbReference>
<dbReference type="RefSeq" id="WP_090421799.1">
    <property type="nucleotide sequence ID" value="NZ_CTEC01000002.1"/>
</dbReference>
<dbReference type="SMART" id="SM00587">
    <property type="entry name" value="CHK"/>
    <property type="match status" value="1"/>
</dbReference>
<dbReference type="InterPro" id="IPR052961">
    <property type="entry name" value="Oxido-Kinase-like_Enzymes"/>
</dbReference>
<dbReference type="InterPro" id="IPR015897">
    <property type="entry name" value="CHK_kinase-like"/>
</dbReference>
<name>A0A0U1DH82_9MYCO</name>
<dbReference type="EMBL" id="CTEC01000002">
    <property type="protein sequence ID" value="CQD15383.1"/>
    <property type="molecule type" value="Genomic_DNA"/>
</dbReference>
<feature type="domain" description="CHK kinase-like" evidence="1">
    <location>
        <begin position="123"/>
        <end position="307"/>
    </location>
</feature>
<evidence type="ECO:0000259" key="1">
    <source>
        <dbReference type="SMART" id="SM00587"/>
    </source>
</evidence>
<dbReference type="Pfam" id="PF02958">
    <property type="entry name" value="EcKL"/>
    <property type="match status" value="1"/>
</dbReference>
<accession>A0A0U1DH82</accession>
<evidence type="ECO:0000313" key="3">
    <source>
        <dbReference type="Proteomes" id="UP000199601"/>
    </source>
</evidence>
<dbReference type="PANTHER" id="PTHR23020:SF41">
    <property type="entry name" value="AMINOGLYCOSIDE PHOSPHOTRANSFERASE DOMAIN-CONTAINING PROTEIN"/>
    <property type="match status" value="1"/>
</dbReference>
<dbReference type="PANTHER" id="PTHR23020">
    <property type="entry name" value="UNCHARACTERIZED NUCLEAR HORMONE RECEPTOR-RELATED"/>
    <property type="match status" value="1"/>
</dbReference>
<dbReference type="Gene3D" id="3.90.1200.10">
    <property type="match status" value="1"/>
</dbReference>
<keyword evidence="3" id="KW-1185">Reference proteome</keyword>
<dbReference type="AlphaFoldDB" id="A0A0U1DH82"/>
<keyword evidence="2" id="KW-0808">Transferase</keyword>
<gene>
    <name evidence="2" type="ORF">BN000_03195</name>
</gene>
<proteinExistence type="predicted"/>
<reference evidence="3" key="1">
    <citation type="submission" date="2015-03" db="EMBL/GenBank/DDBJ databases">
        <authorList>
            <person name="Urmite Genomes"/>
        </authorList>
    </citation>
    <scope>NUCLEOTIDE SEQUENCE [LARGE SCALE GENOMIC DNA]</scope>
    <source>
        <strain evidence="3">CSUR P1344</strain>
    </source>
</reference>
<sequence>MPERQAIPIEPEEFTAPLVQRLINTKHPDVVVERVRVVDAALASDGEERVSTARRIAVEADYGAGGERLPRRLMIKVARPGLGDIPLYDNEVNVYAKVGDELPVNTPRCLGALRDAATASFGLVLEDLRPLGVSFASVATPIGPEGMKKLVDQLAALHATYWESPRFDSDLAWVLPHISGPIHELFSHQAGVPMLIKWEVQSRQFKRELVESVDETAESLLRNVARAQAHQATLPLTLVHGDAHAGNTYLLPDGDRGLVDWQLTARGYCMHDVTYILLTGLSVDERRRHERSLIDYYRRRLIQEGVSDVPSLEELIFEHRLAAAWCLCIGWLTTPIENYGWEINAANHVRLATAYRDLDSHGAFSELS</sequence>
<dbReference type="InterPro" id="IPR004119">
    <property type="entry name" value="EcKL"/>
</dbReference>
<evidence type="ECO:0000313" key="2">
    <source>
        <dbReference type="EMBL" id="CQD15383.1"/>
    </source>
</evidence>